<evidence type="ECO:0000313" key="1">
    <source>
        <dbReference type="EMBL" id="MDB8740841.1"/>
    </source>
</evidence>
<dbReference type="RefSeq" id="WP_195550976.1">
    <property type="nucleotide sequence ID" value="NZ_JADMNX010000001.1"/>
</dbReference>
<reference evidence="1" key="1">
    <citation type="submission" date="2023-01" db="EMBL/GenBank/DDBJ databases">
        <title>Human gut microbiome strain richness.</title>
        <authorList>
            <person name="Chen-Liaw A."/>
        </authorList>
    </citation>
    <scope>NUCLEOTIDE SEQUENCE</scope>
    <source>
        <strain evidence="1">D59st1_B8_D59t2_181005</strain>
    </source>
</reference>
<dbReference type="AlphaFoldDB" id="A0AAW6DW78"/>
<gene>
    <name evidence="1" type="ORF">PNV70_02005</name>
</gene>
<proteinExistence type="predicted"/>
<name>A0AAW6DW78_9FIRM</name>
<dbReference type="EMBL" id="JAQMLS010000001">
    <property type="protein sequence ID" value="MDB8740841.1"/>
    <property type="molecule type" value="Genomic_DNA"/>
</dbReference>
<evidence type="ECO:0000313" key="2">
    <source>
        <dbReference type="Proteomes" id="UP001211421"/>
    </source>
</evidence>
<protein>
    <recommendedName>
        <fullName evidence="3">Transposase</fullName>
    </recommendedName>
</protein>
<comment type="caution">
    <text evidence="1">The sequence shown here is derived from an EMBL/GenBank/DDBJ whole genome shotgun (WGS) entry which is preliminary data.</text>
</comment>
<organism evidence="1 2">
    <name type="scientific">Ruminococcus bicirculans</name>
    <name type="common">ex Wegman et al. 2014</name>
    <dbReference type="NCBI Taxonomy" id="1160721"/>
    <lineage>
        <taxon>Bacteria</taxon>
        <taxon>Bacillati</taxon>
        <taxon>Bacillota</taxon>
        <taxon>Clostridia</taxon>
        <taxon>Eubacteriales</taxon>
        <taxon>Oscillospiraceae</taxon>
        <taxon>Ruminococcus</taxon>
    </lineage>
</organism>
<sequence length="70" mass="8068">MRSEEWAKPTRVKNKHKVKVSTKRSDFAAEELARIRCRGEFLRLSDNVVIVACYFDGRTVFAPTYTLCGD</sequence>
<evidence type="ECO:0008006" key="3">
    <source>
        <dbReference type="Google" id="ProtNLM"/>
    </source>
</evidence>
<accession>A0AAW6DW78</accession>
<dbReference type="Proteomes" id="UP001211421">
    <property type="component" value="Unassembled WGS sequence"/>
</dbReference>